<feature type="transmembrane region" description="Helical" evidence="1">
    <location>
        <begin position="248"/>
        <end position="265"/>
    </location>
</feature>
<evidence type="ECO:0000313" key="3">
    <source>
        <dbReference type="EMBL" id="NBJ93078.1"/>
    </source>
</evidence>
<keyword evidence="4" id="KW-1185">Reference proteome</keyword>
<feature type="transmembrane region" description="Helical" evidence="1">
    <location>
        <begin position="38"/>
        <end position="56"/>
    </location>
</feature>
<evidence type="ECO:0000313" key="4">
    <source>
        <dbReference type="Proteomes" id="UP001154420"/>
    </source>
</evidence>
<dbReference type="RefSeq" id="WP_160560157.1">
    <property type="nucleotide sequence ID" value="NZ_QZDT01000015.1"/>
</dbReference>
<feature type="transmembrane region" description="Helical" evidence="1">
    <location>
        <begin position="12"/>
        <end position="32"/>
    </location>
</feature>
<sequence>MKTNTGENRQFRILSALGIILVVVGHLGYNLLDIGGLFPYYSFHVFIFLFVSGYFYKEQAQEDIVGYILKKCVTLMVPYFLWNLFYGILAQVLHKVGFSFGENLSFKTLFLSPFLDGHQFLYNFSAWFVPALFLIEIINVVMRKALEILHLKNEWLILAVCLLLGMVTVQLAIGGHVWGLYKLPGRLLLMLPGFQMGRIYREKLEIHDTLPDGIYFLIVIGAQVFISIFCAGLAFGAVWVGSFANGPVVPYLTVMTGIAFWLRIAKIIGSVPNISEKLVYIGRNTYSIMMHHAAVFVLVNGAFYLCSLLTPLCKEFDREMFFYDIGYVYLAGGTEGSKWIFLLAGIGVPLLIEKGVIKLKMNIKYGSGERK</sequence>
<dbReference type="Proteomes" id="UP001154420">
    <property type="component" value="Unassembled WGS sequence"/>
</dbReference>
<organism evidence="3 4">
    <name type="scientific">Parablautia muri</name>
    <dbReference type="NCBI Taxonomy" id="2320879"/>
    <lineage>
        <taxon>Bacteria</taxon>
        <taxon>Bacillati</taxon>
        <taxon>Bacillota</taxon>
        <taxon>Clostridia</taxon>
        <taxon>Lachnospirales</taxon>
        <taxon>Lachnospiraceae</taxon>
        <taxon>Parablautia</taxon>
    </lineage>
</organism>
<feature type="transmembrane region" description="Helical" evidence="1">
    <location>
        <begin position="154"/>
        <end position="177"/>
    </location>
</feature>
<gene>
    <name evidence="3" type="ORF">D5281_10830</name>
</gene>
<keyword evidence="1" id="KW-1133">Transmembrane helix</keyword>
<feature type="domain" description="Acyltransferase 3" evidence="2">
    <location>
        <begin position="16"/>
        <end position="304"/>
    </location>
</feature>
<dbReference type="PANTHER" id="PTHR37312">
    <property type="entry name" value="MEMBRANE-BOUND ACYLTRANSFERASE YKRP-RELATED"/>
    <property type="match status" value="1"/>
</dbReference>
<evidence type="ECO:0000256" key="1">
    <source>
        <dbReference type="SAM" id="Phobius"/>
    </source>
</evidence>
<keyword evidence="1" id="KW-0812">Transmembrane</keyword>
<dbReference type="EMBL" id="QZDT01000015">
    <property type="protein sequence ID" value="NBJ93078.1"/>
    <property type="molecule type" value="Genomic_DNA"/>
</dbReference>
<name>A0A9X5BFX9_9FIRM</name>
<feature type="transmembrane region" description="Helical" evidence="1">
    <location>
        <begin position="213"/>
        <end position="242"/>
    </location>
</feature>
<dbReference type="OrthoDB" id="6623990at2"/>
<reference evidence="3" key="1">
    <citation type="submission" date="2018-09" db="EMBL/GenBank/DDBJ databases">
        <title>Murine metabolic-syndrome-specific gut microbial biobank.</title>
        <authorList>
            <person name="Liu C."/>
        </authorList>
    </citation>
    <scope>NUCLEOTIDE SEQUENCE</scope>
    <source>
        <strain evidence="3">D42-62</strain>
    </source>
</reference>
<keyword evidence="1" id="KW-0472">Membrane</keyword>
<proteinExistence type="predicted"/>
<dbReference type="InterPro" id="IPR052734">
    <property type="entry name" value="Nod_factor_acetyltransferase"/>
</dbReference>
<dbReference type="AlphaFoldDB" id="A0A9X5BFX9"/>
<keyword evidence="3" id="KW-0808">Transferase</keyword>
<protein>
    <submittedName>
        <fullName evidence="3">Acyltransferase</fullName>
    </submittedName>
</protein>
<dbReference type="InterPro" id="IPR002656">
    <property type="entry name" value="Acyl_transf_3_dom"/>
</dbReference>
<accession>A0A9X5BFX9</accession>
<feature type="transmembrane region" description="Helical" evidence="1">
    <location>
        <begin position="286"/>
        <end position="305"/>
    </location>
</feature>
<evidence type="ECO:0000259" key="2">
    <source>
        <dbReference type="Pfam" id="PF01757"/>
    </source>
</evidence>
<keyword evidence="3" id="KW-0012">Acyltransferase</keyword>
<feature type="transmembrane region" description="Helical" evidence="1">
    <location>
        <begin position="120"/>
        <end position="142"/>
    </location>
</feature>
<comment type="caution">
    <text evidence="3">The sequence shown here is derived from an EMBL/GenBank/DDBJ whole genome shotgun (WGS) entry which is preliminary data.</text>
</comment>
<feature type="transmembrane region" description="Helical" evidence="1">
    <location>
        <begin position="77"/>
        <end position="100"/>
    </location>
</feature>
<dbReference type="PANTHER" id="PTHR37312:SF1">
    <property type="entry name" value="MEMBRANE-BOUND ACYLTRANSFERASE YKRP-RELATED"/>
    <property type="match status" value="1"/>
</dbReference>
<dbReference type="GO" id="GO:0016747">
    <property type="term" value="F:acyltransferase activity, transferring groups other than amino-acyl groups"/>
    <property type="evidence" value="ECO:0007669"/>
    <property type="project" value="InterPro"/>
</dbReference>
<dbReference type="Pfam" id="PF01757">
    <property type="entry name" value="Acyl_transf_3"/>
    <property type="match status" value="1"/>
</dbReference>